<evidence type="ECO:0000313" key="3">
    <source>
        <dbReference type="EMBL" id="USP80389.1"/>
    </source>
</evidence>
<dbReference type="PANTHER" id="PTHR33112:SF16">
    <property type="entry name" value="HETEROKARYON INCOMPATIBILITY DOMAIN-CONTAINING PROTEIN"/>
    <property type="match status" value="1"/>
</dbReference>
<feature type="region of interest" description="Disordered" evidence="1">
    <location>
        <begin position="836"/>
        <end position="857"/>
    </location>
</feature>
<feature type="region of interest" description="Disordered" evidence="1">
    <location>
        <begin position="972"/>
        <end position="1029"/>
    </location>
</feature>
<dbReference type="Proteomes" id="UP001056012">
    <property type="component" value="Chromosome 5"/>
</dbReference>
<feature type="compositionally biased region" description="Basic and acidic residues" evidence="1">
    <location>
        <begin position="998"/>
        <end position="1015"/>
    </location>
</feature>
<keyword evidence="4" id="KW-1185">Reference proteome</keyword>
<evidence type="ECO:0000256" key="1">
    <source>
        <dbReference type="SAM" id="MobiDB-lite"/>
    </source>
</evidence>
<feature type="domain" description="Heterokaryon incompatibility" evidence="2">
    <location>
        <begin position="208"/>
        <end position="361"/>
    </location>
</feature>
<accession>A0A9Q8ZFB2</accession>
<dbReference type="AlphaFoldDB" id="A0A9Q8ZFB2"/>
<feature type="compositionally biased region" description="Polar residues" evidence="1">
    <location>
        <begin position="841"/>
        <end position="856"/>
    </location>
</feature>
<organism evidence="3 4">
    <name type="scientific">Curvularia clavata</name>
    <dbReference type="NCBI Taxonomy" id="95742"/>
    <lineage>
        <taxon>Eukaryota</taxon>
        <taxon>Fungi</taxon>
        <taxon>Dikarya</taxon>
        <taxon>Ascomycota</taxon>
        <taxon>Pezizomycotina</taxon>
        <taxon>Dothideomycetes</taxon>
        <taxon>Pleosporomycetidae</taxon>
        <taxon>Pleosporales</taxon>
        <taxon>Pleosporineae</taxon>
        <taxon>Pleosporaceae</taxon>
        <taxon>Curvularia</taxon>
    </lineage>
</organism>
<dbReference type="EMBL" id="CP089278">
    <property type="protein sequence ID" value="USP80389.1"/>
    <property type="molecule type" value="Genomic_DNA"/>
</dbReference>
<dbReference type="VEuPathDB" id="FungiDB:yc1106_07663"/>
<dbReference type="InterPro" id="IPR010730">
    <property type="entry name" value="HET"/>
</dbReference>
<name>A0A9Q8ZFB2_CURCL</name>
<dbReference type="OrthoDB" id="270167at2759"/>
<sequence length="1059" mass="121107">MTESLDTSCETKDDDLYDHAQEGDVLWDNSVENNELMPSGINSAGNKADVSKPHCQREPVKMRNDLRDTPIALGSGVFAEIAEISKYKFTREKAKRWAKRDICFLIYDDSDAKVNGFDSDDEDAQEEYALQMSLGNNGAPIPEKDKAQCSDHANDSEKNKCRVCAWYPEFPHKWKPRKFRLVNPTVDHPAWFGKGDATIAAMDMCMHYVAVSYCWPPRDDKPIPRSYTVRDLDGRVRASRALDDVLDRAVDFANSCGFRMIWIDQECLPQPTETSTKADWEMQELGIQSMDIVYNRAMYTVGLLDVKITSQEQLNAIKTLLHSNWEATPTIEKLQYCTHILRFLHETCQDRWYTRAWVIQEAICAGLKLFLAFRCDSGLSFSSKFGYERKGETDSRPYHSLDDHARGLDSKLFCISVSQFWRILDVMHNILLRDFSVIGSMLVSSNYMPADPWPGARSVLQAAESLHPRTVKANTLQQDLEMYSENYYGKRPTINAAGALTLLKHRECYFESDRLAIIANMCDYDFRLDTKAVSNKVHSLRLAILALTLNNGDLSLLAPEAYLPPNEVYSGDAYAEHTSSSLLFQSFFMEAPRIEHCHVRNFITTKLQTIRPGQTTPDGVLLKAYPWSVNREIDFTLIKLTWADAWESLRCWEFIIERQKDETWEQYRTRNDTITHWMSQTGVYERALEDFRQFGCIPENSAIWGSVDHRSVQVTRYINSRRINQVPEMQNLLAQIIFDILRYTLTVSEEKALARGLATSIWQSVRTDQVPGSDDPLPDEVSDALFSHIDVLKRPFATLQLEETLDNTFAQLWFVDRIMETGRLWCGTYIPPDGKDGTAPHISSGSESTTEINSGVGNEFGKLPAEKSDSIIYKQIRRQCLAQLVQATPKADELTDMRWPTGTLVEVLSNRDYWSTRGEERRKETLFSTFDVDGPCMVATPYNAEWEILPRPKLRSTRVCWIVEERNCSEEATIGTSETEDTPSDTLFDTPHANRPNVVERKGKERATNLVREPEAPENDGASDTTEPFRSQSLNLRVLQKVRGLWQIMDLPQQDYVFS</sequence>
<evidence type="ECO:0000259" key="2">
    <source>
        <dbReference type="Pfam" id="PF06985"/>
    </source>
</evidence>
<evidence type="ECO:0000313" key="4">
    <source>
        <dbReference type="Proteomes" id="UP001056012"/>
    </source>
</evidence>
<proteinExistence type="predicted"/>
<dbReference type="Pfam" id="PF06985">
    <property type="entry name" value="HET"/>
    <property type="match status" value="1"/>
</dbReference>
<dbReference type="PANTHER" id="PTHR33112">
    <property type="entry name" value="DOMAIN PROTEIN, PUTATIVE-RELATED"/>
    <property type="match status" value="1"/>
</dbReference>
<gene>
    <name evidence="3" type="ORF">yc1106_07663</name>
</gene>
<protein>
    <recommendedName>
        <fullName evidence="2">Heterokaryon incompatibility domain-containing protein</fullName>
    </recommendedName>
</protein>
<reference evidence="3" key="1">
    <citation type="submission" date="2021-12" db="EMBL/GenBank/DDBJ databases">
        <title>Curvularia clavata genome.</title>
        <authorList>
            <person name="Cao Y."/>
        </authorList>
    </citation>
    <scope>NUCLEOTIDE SEQUENCE</scope>
    <source>
        <strain evidence="3">Yc1106</strain>
    </source>
</reference>